<dbReference type="SMART" id="SM00829">
    <property type="entry name" value="PKS_ER"/>
    <property type="match status" value="1"/>
</dbReference>
<dbReference type="AlphaFoldDB" id="A0A5C7FCA2"/>
<dbReference type="GO" id="GO:0008270">
    <property type="term" value="F:zinc ion binding"/>
    <property type="evidence" value="ECO:0007669"/>
    <property type="project" value="InterPro"/>
</dbReference>
<dbReference type="Pfam" id="PF08240">
    <property type="entry name" value="ADH_N"/>
    <property type="match status" value="1"/>
</dbReference>
<keyword evidence="3" id="KW-1185">Reference proteome</keyword>
<dbReference type="Pfam" id="PF13602">
    <property type="entry name" value="ADH_zinc_N_2"/>
    <property type="match status" value="1"/>
</dbReference>
<proteinExistence type="predicted"/>
<dbReference type="InterPro" id="IPR013154">
    <property type="entry name" value="ADH-like_N"/>
</dbReference>
<dbReference type="KEGG" id="ahal:FTX54_001390"/>
<dbReference type="InterPro" id="IPR036291">
    <property type="entry name" value="NAD(P)-bd_dom_sf"/>
</dbReference>
<dbReference type="SUPFAM" id="SSF50129">
    <property type="entry name" value="GroES-like"/>
    <property type="match status" value="1"/>
</dbReference>
<dbReference type="RefSeq" id="WP_147804246.1">
    <property type="nucleotide sequence ID" value="NZ_CP144914.1"/>
</dbReference>
<dbReference type="InterPro" id="IPR002364">
    <property type="entry name" value="Quin_OxRdtase/zeta-crystal_CS"/>
</dbReference>
<dbReference type="PANTHER" id="PTHR44013">
    <property type="entry name" value="ZINC-TYPE ALCOHOL DEHYDROGENASE-LIKE PROTEIN C16A3.02C"/>
    <property type="match status" value="1"/>
</dbReference>
<name>A0A5C7FCA2_9BACI</name>
<dbReference type="Gene3D" id="3.40.50.720">
    <property type="entry name" value="NAD(P)-binding Rossmann-like Domain"/>
    <property type="match status" value="1"/>
</dbReference>
<dbReference type="Gene3D" id="3.90.180.10">
    <property type="entry name" value="Medium-chain alcohol dehydrogenases, catalytic domain"/>
    <property type="match status" value="1"/>
</dbReference>
<evidence type="ECO:0000313" key="3">
    <source>
        <dbReference type="Proteomes" id="UP000321816"/>
    </source>
</evidence>
<dbReference type="GO" id="GO:0016491">
    <property type="term" value="F:oxidoreductase activity"/>
    <property type="evidence" value="ECO:0007669"/>
    <property type="project" value="InterPro"/>
</dbReference>
<dbReference type="InterPro" id="IPR011032">
    <property type="entry name" value="GroES-like_sf"/>
</dbReference>
<feature type="domain" description="Enoyl reductase (ER)" evidence="1">
    <location>
        <begin position="10"/>
        <end position="319"/>
    </location>
</feature>
<evidence type="ECO:0000313" key="2">
    <source>
        <dbReference type="EMBL" id="WWD80247.1"/>
    </source>
</evidence>
<dbReference type="OrthoDB" id="9792162at2"/>
<dbReference type="SUPFAM" id="SSF51735">
    <property type="entry name" value="NAD(P)-binding Rossmann-fold domains"/>
    <property type="match status" value="1"/>
</dbReference>
<reference evidence="2 3" key="1">
    <citation type="submission" date="2024-01" db="EMBL/GenBank/DDBJ databases">
        <title>Complete Genome Sequence of Alkalicoccus halolimnae BZ-SZ-XJ29T, a Moderately Halophilic Bacterium Isolated from a Salt Lake.</title>
        <authorList>
            <person name="Zhao B."/>
        </authorList>
    </citation>
    <scope>NUCLEOTIDE SEQUENCE [LARGE SCALE GENOMIC DNA]</scope>
    <source>
        <strain evidence="2 3">BZ-SZ-XJ29</strain>
    </source>
</reference>
<dbReference type="PANTHER" id="PTHR44013:SF1">
    <property type="entry name" value="ZINC-TYPE ALCOHOL DEHYDROGENASE-LIKE PROTEIN C16A3.02C"/>
    <property type="match status" value="1"/>
</dbReference>
<evidence type="ECO:0000259" key="1">
    <source>
        <dbReference type="SMART" id="SM00829"/>
    </source>
</evidence>
<dbReference type="PROSITE" id="PS01162">
    <property type="entry name" value="QOR_ZETA_CRYSTAL"/>
    <property type="match status" value="1"/>
</dbReference>
<dbReference type="InterPro" id="IPR020843">
    <property type="entry name" value="ER"/>
</dbReference>
<dbReference type="EMBL" id="CP144914">
    <property type="protein sequence ID" value="WWD80247.1"/>
    <property type="molecule type" value="Genomic_DNA"/>
</dbReference>
<accession>A0A5C7FCA2</accession>
<dbReference type="CDD" id="cd08267">
    <property type="entry name" value="MDR1"/>
    <property type="match status" value="1"/>
</dbReference>
<dbReference type="Proteomes" id="UP000321816">
    <property type="component" value="Chromosome"/>
</dbReference>
<dbReference type="InterPro" id="IPR052733">
    <property type="entry name" value="Chloroplast_QOR"/>
</dbReference>
<protein>
    <submittedName>
        <fullName evidence="2">NAD(P)-dependent alcohol dehydrogenase</fullName>
    </submittedName>
</protein>
<organism evidence="2 3">
    <name type="scientific">Alkalicoccus halolimnae</name>
    <dbReference type="NCBI Taxonomy" id="1667239"/>
    <lineage>
        <taxon>Bacteria</taxon>
        <taxon>Bacillati</taxon>
        <taxon>Bacillota</taxon>
        <taxon>Bacilli</taxon>
        <taxon>Bacillales</taxon>
        <taxon>Bacillaceae</taxon>
        <taxon>Alkalicoccus</taxon>
    </lineage>
</organism>
<sequence length="323" mass="35707">MKAAVYYRYGSPEELKIKNIQKPVPKEEEVLINVYAASINSWDWDLLQGKPLLSRIGGLRRPRYRILGADAAGIVESTGEKVRQLQPGDRVFGDLSGSGWGGFAEYVTAPEHVLARMPENMSFQEAAALPQAAVLAMQGLRCKRPVEKGEKVLINGAGGGVGTFAVQMAKASGAEVTGVDRAEKLEMLQSIGADHVIDYRLRDYTKEQERYNRIIDITAQRSIIENRNALQAGGIYLMIGGKTAYILQLMMLGAIFSRTTSKTTGLLLHKPNKEDLEHILEFVESGKVTPVIDRQFPLKKTAEAFQYFGKGMHAGKVIIKIRE</sequence>
<gene>
    <name evidence="2" type="ORF">FTX54_001390</name>
</gene>